<dbReference type="GO" id="GO:0016034">
    <property type="term" value="F:maleylacetoacetate isomerase activity"/>
    <property type="evidence" value="ECO:0007669"/>
    <property type="project" value="UniProtKB-EC"/>
</dbReference>
<dbReference type="InterPro" id="IPR034333">
    <property type="entry name" value="GST_Zeta_N"/>
</dbReference>
<dbReference type="PROSITE" id="PS50404">
    <property type="entry name" value="GST_NTER"/>
    <property type="match status" value="1"/>
</dbReference>
<evidence type="ECO:0000259" key="2">
    <source>
        <dbReference type="PROSITE" id="PS50404"/>
    </source>
</evidence>
<dbReference type="PANTHER" id="PTHR42673">
    <property type="entry name" value="MALEYLACETOACETATE ISOMERASE"/>
    <property type="match status" value="1"/>
</dbReference>
<dbReference type="NCBIfam" id="TIGR01262">
    <property type="entry name" value="maiA"/>
    <property type="match status" value="1"/>
</dbReference>
<dbReference type="RefSeq" id="WP_220379531.1">
    <property type="nucleotide sequence ID" value="NZ_CP080544.1"/>
</dbReference>
<dbReference type="SFLD" id="SFLDG00358">
    <property type="entry name" value="Main_(cytGST)"/>
    <property type="match status" value="1"/>
</dbReference>
<dbReference type="InterPro" id="IPR036282">
    <property type="entry name" value="Glutathione-S-Trfase_C_sf"/>
</dbReference>
<feature type="domain" description="GST C-terminal" evidence="3">
    <location>
        <begin position="93"/>
        <end position="222"/>
    </location>
</feature>
<dbReference type="PANTHER" id="PTHR42673:SF21">
    <property type="entry name" value="GLUTATHIONE S-TRANSFERASE YFCF"/>
    <property type="match status" value="1"/>
</dbReference>
<evidence type="ECO:0000313" key="4">
    <source>
        <dbReference type="EMBL" id="QYR52746.1"/>
    </source>
</evidence>
<name>A0ABX8WP58_9GAMM</name>
<keyword evidence="5" id="KW-1185">Reference proteome</keyword>
<evidence type="ECO:0000313" key="5">
    <source>
        <dbReference type="Proteomes" id="UP000824755"/>
    </source>
</evidence>
<dbReference type="SUPFAM" id="SSF47616">
    <property type="entry name" value="GST C-terminal domain-like"/>
    <property type="match status" value="1"/>
</dbReference>
<dbReference type="InterPro" id="IPR034330">
    <property type="entry name" value="GST_Zeta_C"/>
</dbReference>
<dbReference type="CDD" id="cd03191">
    <property type="entry name" value="GST_C_Zeta"/>
    <property type="match status" value="1"/>
</dbReference>
<dbReference type="Proteomes" id="UP000824755">
    <property type="component" value="Chromosome"/>
</dbReference>
<accession>A0ABX8WP58</accession>
<comment type="similarity">
    <text evidence="1">Belongs to the GST superfamily. Zeta family.</text>
</comment>
<dbReference type="InterPro" id="IPR005955">
    <property type="entry name" value="GST_Zeta"/>
</dbReference>
<evidence type="ECO:0000259" key="3">
    <source>
        <dbReference type="PROSITE" id="PS50405"/>
    </source>
</evidence>
<reference evidence="4 5" key="1">
    <citation type="submission" date="2021-08" db="EMBL/GenBank/DDBJ databases">
        <title>Lysobacter sp. strain CJ11 Genome sequencing and assembly.</title>
        <authorList>
            <person name="Kim I."/>
        </authorList>
    </citation>
    <scope>NUCLEOTIDE SEQUENCE [LARGE SCALE GENOMIC DNA]</scope>
    <source>
        <strain evidence="4 5">CJ11</strain>
    </source>
</reference>
<sequence>MNPDALVLYSYWRSSAAYRVRIGLNLKGLAYDIVPVHLVRGGGEQHSAEHAQRNPQELVPVLAHGDRLLTQSMAILEYLDETYPDSPALLPVNARERALVRALAQVIACDIHPLGNLRVLQYLTDPLGIEESQRTEWSRHWIGVGLDAFEALLEQHGIEGDFCAGDRPGLAECFLIPQMYNARRVGLDFARWPTLARIEAACADLPAFKDAHPAAQTDAQPA</sequence>
<dbReference type="Pfam" id="PF02798">
    <property type="entry name" value="GST_N"/>
    <property type="match status" value="1"/>
</dbReference>
<keyword evidence="4" id="KW-0413">Isomerase</keyword>
<dbReference type="EC" id="5.2.1.2" evidence="4"/>
<dbReference type="Gene3D" id="3.40.30.10">
    <property type="entry name" value="Glutaredoxin"/>
    <property type="match status" value="1"/>
</dbReference>
<dbReference type="SFLD" id="SFLDS00019">
    <property type="entry name" value="Glutathione_Transferase_(cytos"/>
    <property type="match status" value="1"/>
</dbReference>
<dbReference type="CDD" id="cd03042">
    <property type="entry name" value="GST_N_Zeta"/>
    <property type="match status" value="1"/>
</dbReference>
<feature type="domain" description="GST N-terminal" evidence="2">
    <location>
        <begin position="4"/>
        <end position="87"/>
    </location>
</feature>
<dbReference type="InterPro" id="IPR036249">
    <property type="entry name" value="Thioredoxin-like_sf"/>
</dbReference>
<protein>
    <submittedName>
        <fullName evidence="4">Maleylacetoacetate isomerase</fullName>
        <ecNumber evidence="4">5.2.1.2</ecNumber>
    </submittedName>
</protein>
<dbReference type="InterPro" id="IPR010987">
    <property type="entry name" value="Glutathione-S-Trfase_C-like"/>
</dbReference>
<proteinExistence type="inferred from homology"/>
<dbReference type="PROSITE" id="PS50405">
    <property type="entry name" value="GST_CTER"/>
    <property type="match status" value="1"/>
</dbReference>
<gene>
    <name evidence="4" type="primary">maiA</name>
    <name evidence="4" type="ORF">H8L67_09205</name>
</gene>
<dbReference type="Gene3D" id="1.20.1050.10">
    <property type="match status" value="1"/>
</dbReference>
<dbReference type="SUPFAM" id="SSF52833">
    <property type="entry name" value="Thioredoxin-like"/>
    <property type="match status" value="1"/>
</dbReference>
<dbReference type="EMBL" id="CP080544">
    <property type="protein sequence ID" value="QYR52746.1"/>
    <property type="molecule type" value="Genomic_DNA"/>
</dbReference>
<dbReference type="InterPro" id="IPR040079">
    <property type="entry name" value="Glutathione_S-Trfase"/>
</dbReference>
<dbReference type="InterPro" id="IPR004045">
    <property type="entry name" value="Glutathione_S-Trfase_N"/>
</dbReference>
<evidence type="ECO:0000256" key="1">
    <source>
        <dbReference type="ARBA" id="ARBA00010007"/>
    </source>
</evidence>
<organism evidence="4 5">
    <name type="scientific">Lysobacter soyae</name>
    <dbReference type="NCBI Taxonomy" id="2764185"/>
    <lineage>
        <taxon>Bacteria</taxon>
        <taxon>Pseudomonadati</taxon>
        <taxon>Pseudomonadota</taxon>
        <taxon>Gammaproteobacteria</taxon>
        <taxon>Lysobacterales</taxon>
        <taxon>Lysobacteraceae</taxon>
        <taxon>Lysobacter</taxon>
    </lineage>
</organism>